<protein>
    <recommendedName>
        <fullName evidence="3">F-box domain-containing protein</fullName>
    </recommendedName>
</protein>
<keyword evidence="2" id="KW-1185">Reference proteome</keyword>
<evidence type="ECO:0008006" key="3">
    <source>
        <dbReference type="Google" id="ProtNLM"/>
    </source>
</evidence>
<dbReference type="InParanoid" id="A0A401GCT8"/>
<dbReference type="AlphaFoldDB" id="A0A401GCT8"/>
<dbReference type="RefSeq" id="XP_027610846.1">
    <property type="nucleotide sequence ID" value="XM_027755045.1"/>
</dbReference>
<organism evidence="1 2">
    <name type="scientific">Sparassis crispa</name>
    <dbReference type="NCBI Taxonomy" id="139825"/>
    <lineage>
        <taxon>Eukaryota</taxon>
        <taxon>Fungi</taxon>
        <taxon>Dikarya</taxon>
        <taxon>Basidiomycota</taxon>
        <taxon>Agaricomycotina</taxon>
        <taxon>Agaricomycetes</taxon>
        <taxon>Polyporales</taxon>
        <taxon>Sparassidaceae</taxon>
        <taxon>Sparassis</taxon>
    </lineage>
</organism>
<evidence type="ECO:0000313" key="2">
    <source>
        <dbReference type="Proteomes" id="UP000287166"/>
    </source>
</evidence>
<gene>
    <name evidence="1" type="ORF">SCP_0211350</name>
</gene>
<dbReference type="GeneID" id="38776850"/>
<reference evidence="1 2" key="1">
    <citation type="journal article" date="2018" name="Sci. Rep.">
        <title>Genome sequence of the cauliflower mushroom Sparassis crispa (Hanabiratake) and its association with beneficial usage.</title>
        <authorList>
            <person name="Kiyama R."/>
            <person name="Furutani Y."/>
            <person name="Kawaguchi K."/>
            <person name="Nakanishi T."/>
        </authorList>
    </citation>
    <scope>NUCLEOTIDE SEQUENCE [LARGE SCALE GENOMIC DNA]</scope>
</reference>
<proteinExistence type="predicted"/>
<dbReference type="STRING" id="139825.A0A401GCT8"/>
<sequence length="416" mass="46768">MNLSTIDEDVLLLIISLLRSYDALSLSETSRHFHAVALPRALSSVTLINHQQLTAFCTYMLSGSSARMRFLKSLSVTLGDGNFTNAHLLADLLEHAQSLTSITVRNAVSFMQSEPRIGDALAALEGINDIELTAVESTVHEMLSKFRSKPRKVSLTGRDFPLRLSHLPLQNAEYLEVSCAIIEDDMPSGGCYAGPQWLACRYIALNLVQIPSIVFMHAFPNLEHLHCFATNVSSPATRTVHSSQNFRHIVRPIHCVTLRLLCTNHMPPEAEIERALCVLRYVRPAVLYLVIHLVPPALLWQRIVELSPQLQYLTLKLYLRMDISDWLATILPLLAPLDVLCIRVSLMEQQEQHQDELRVALAQYMSSLRYLAINCLSLDDPLGKVYAWWRIEGSGAEQRVVEMPREVGDALWRAAA</sequence>
<dbReference type="OrthoDB" id="2780918at2759"/>
<dbReference type="Proteomes" id="UP000287166">
    <property type="component" value="Unassembled WGS sequence"/>
</dbReference>
<dbReference type="EMBL" id="BFAD01000002">
    <property type="protein sequence ID" value="GBE79933.1"/>
    <property type="molecule type" value="Genomic_DNA"/>
</dbReference>
<comment type="caution">
    <text evidence="1">The sequence shown here is derived from an EMBL/GenBank/DDBJ whole genome shotgun (WGS) entry which is preliminary data.</text>
</comment>
<name>A0A401GCT8_9APHY</name>
<evidence type="ECO:0000313" key="1">
    <source>
        <dbReference type="EMBL" id="GBE79933.1"/>
    </source>
</evidence>
<accession>A0A401GCT8</accession>